<feature type="region of interest" description="Disordered" evidence="1">
    <location>
        <begin position="39"/>
        <end position="74"/>
    </location>
</feature>
<evidence type="ECO:0000313" key="2">
    <source>
        <dbReference type="EMBL" id="KAK7092858.1"/>
    </source>
</evidence>
<sequence length="74" mass="8265">MKHIINKISLEEKALQDTMLQSFKLILSLLLNQIHHALPQTDSEDGQGNRPTRDAGDSDLSWRSGTASASMQFQ</sequence>
<organism evidence="2 3">
    <name type="scientific">Littorina saxatilis</name>
    <dbReference type="NCBI Taxonomy" id="31220"/>
    <lineage>
        <taxon>Eukaryota</taxon>
        <taxon>Metazoa</taxon>
        <taxon>Spiralia</taxon>
        <taxon>Lophotrochozoa</taxon>
        <taxon>Mollusca</taxon>
        <taxon>Gastropoda</taxon>
        <taxon>Caenogastropoda</taxon>
        <taxon>Littorinimorpha</taxon>
        <taxon>Littorinoidea</taxon>
        <taxon>Littorinidae</taxon>
        <taxon>Littorina</taxon>
    </lineage>
</organism>
<comment type="caution">
    <text evidence="2">The sequence shown here is derived from an EMBL/GenBank/DDBJ whole genome shotgun (WGS) entry which is preliminary data.</text>
</comment>
<accession>A0AAN9ATA4</accession>
<dbReference type="AlphaFoldDB" id="A0AAN9ATA4"/>
<protein>
    <submittedName>
        <fullName evidence="2">Uncharacterized protein</fullName>
    </submittedName>
</protein>
<evidence type="ECO:0000313" key="3">
    <source>
        <dbReference type="Proteomes" id="UP001374579"/>
    </source>
</evidence>
<name>A0AAN9ATA4_9CAEN</name>
<gene>
    <name evidence="2" type="ORF">V1264_008542</name>
</gene>
<proteinExistence type="predicted"/>
<dbReference type="EMBL" id="JBAMIC010000021">
    <property type="protein sequence ID" value="KAK7092858.1"/>
    <property type="molecule type" value="Genomic_DNA"/>
</dbReference>
<feature type="compositionally biased region" description="Polar residues" evidence="1">
    <location>
        <begin position="61"/>
        <end position="74"/>
    </location>
</feature>
<reference evidence="2 3" key="1">
    <citation type="submission" date="2024-02" db="EMBL/GenBank/DDBJ databases">
        <title>Chromosome-scale genome assembly of the rough periwinkle Littorina saxatilis.</title>
        <authorList>
            <person name="De Jode A."/>
            <person name="Faria R."/>
            <person name="Formenti G."/>
            <person name="Sims Y."/>
            <person name="Smith T.P."/>
            <person name="Tracey A."/>
            <person name="Wood J.M.D."/>
            <person name="Zagrodzka Z.B."/>
            <person name="Johannesson K."/>
            <person name="Butlin R.K."/>
            <person name="Leder E.H."/>
        </authorList>
    </citation>
    <scope>NUCLEOTIDE SEQUENCE [LARGE SCALE GENOMIC DNA]</scope>
    <source>
        <strain evidence="2">Snail1</strain>
        <tissue evidence="2">Muscle</tissue>
    </source>
</reference>
<dbReference type="Proteomes" id="UP001374579">
    <property type="component" value="Unassembled WGS sequence"/>
</dbReference>
<evidence type="ECO:0000256" key="1">
    <source>
        <dbReference type="SAM" id="MobiDB-lite"/>
    </source>
</evidence>
<keyword evidence="3" id="KW-1185">Reference proteome</keyword>